<evidence type="ECO:0000256" key="2">
    <source>
        <dbReference type="SAM" id="MobiDB-lite"/>
    </source>
</evidence>
<feature type="region of interest" description="Disordered" evidence="2">
    <location>
        <begin position="228"/>
        <end position="259"/>
    </location>
</feature>
<protein>
    <submittedName>
        <fullName evidence="3">Uncharacterized protein</fullName>
    </submittedName>
</protein>
<dbReference type="OrthoDB" id="10559175at2759"/>
<feature type="coiled-coil region" evidence="1">
    <location>
        <begin position="290"/>
        <end position="317"/>
    </location>
</feature>
<evidence type="ECO:0000313" key="4">
    <source>
        <dbReference type="Proteomes" id="UP000801428"/>
    </source>
</evidence>
<sequence length="394" mass="45018">MEIKDSYTLKDVNSYGNENFPSAFETINDLRLYRFESRRYLDKAGNMHEGELLHVAYWYSEKLNIPVWAHSDGFNVLYFTEKPGQSLMSVEPPFPNEGRNLFNIMQGPFRFVPGRKKPHSSRPNERRHMRTVARGRFALMVHMAFLMATKIKNIQNPEVLDLPIEIKDLCIHLHDNKIADNSIEAEQSTAKGQRGEQETCGASSQDLTQEASNILVRSSKRSVIIADSESDEPPSKVFKHTTTSLLPSTSSPTTAGIQWSRQPSEPIASIFETLVTQCKTEIEESWTHEKASFQETIQRLQVELAEERIKVKVAEERADEWHYCASHTYCTTAAMIKLTPKDFHGYNRKPNPLQHQLARAGEDTVVAEKDKVVVEKERDIEGWKAFIFGDDSEL</sequence>
<accession>A0A9P4T2W3</accession>
<proteinExistence type="predicted"/>
<dbReference type="Proteomes" id="UP000801428">
    <property type="component" value="Unassembled WGS sequence"/>
</dbReference>
<keyword evidence="1" id="KW-0175">Coiled coil</keyword>
<name>A0A9P4T2W3_CURKU</name>
<organism evidence="3 4">
    <name type="scientific">Curvularia kusanoi</name>
    <name type="common">Cochliobolus kusanoi</name>
    <dbReference type="NCBI Taxonomy" id="90978"/>
    <lineage>
        <taxon>Eukaryota</taxon>
        <taxon>Fungi</taxon>
        <taxon>Dikarya</taxon>
        <taxon>Ascomycota</taxon>
        <taxon>Pezizomycotina</taxon>
        <taxon>Dothideomycetes</taxon>
        <taxon>Pleosporomycetidae</taxon>
        <taxon>Pleosporales</taxon>
        <taxon>Pleosporineae</taxon>
        <taxon>Pleosporaceae</taxon>
        <taxon>Curvularia</taxon>
    </lineage>
</organism>
<evidence type="ECO:0000313" key="3">
    <source>
        <dbReference type="EMBL" id="KAF2993251.1"/>
    </source>
</evidence>
<comment type="caution">
    <text evidence="3">The sequence shown here is derived from an EMBL/GenBank/DDBJ whole genome shotgun (WGS) entry which is preliminary data.</text>
</comment>
<feature type="compositionally biased region" description="Low complexity" evidence="2">
    <location>
        <begin position="241"/>
        <end position="254"/>
    </location>
</feature>
<reference evidence="3" key="1">
    <citation type="submission" date="2019-04" db="EMBL/GenBank/DDBJ databases">
        <title>Sequencing of skin fungus with MAO and IRED activity.</title>
        <authorList>
            <person name="Marsaioli A.J."/>
            <person name="Bonatto J.M.C."/>
            <person name="Reis Junior O."/>
        </authorList>
    </citation>
    <scope>NUCLEOTIDE SEQUENCE</scope>
    <source>
        <strain evidence="3">30M1</strain>
    </source>
</reference>
<keyword evidence="4" id="KW-1185">Reference proteome</keyword>
<gene>
    <name evidence="3" type="ORF">E8E13_000739</name>
</gene>
<dbReference type="EMBL" id="SWKU01000056">
    <property type="protein sequence ID" value="KAF2993251.1"/>
    <property type="molecule type" value="Genomic_DNA"/>
</dbReference>
<dbReference type="AlphaFoldDB" id="A0A9P4T2W3"/>
<feature type="region of interest" description="Disordered" evidence="2">
    <location>
        <begin position="187"/>
        <end position="206"/>
    </location>
</feature>
<evidence type="ECO:0000256" key="1">
    <source>
        <dbReference type="SAM" id="Coils"/>
    </source>
</evidence>